<protein>
    <submittedName>
        <fullName evidence="2">Uncharacterized protein</fullName>
    </submittedName>
</protein>
<comment type="caution">
    <text evidence="2">The sequence shown here is derived from an EMBL/GenBank/DDBJ whole genome shotgun (WGS) entry which is preliminary data.</text>
</comment>
<feature type="region of interest" description="Disordered" evidence="1">
    <location>
        <begin position="207"/>
        <end position="229"/>
    </location>
</feature>
<evidence type="ECO:0000256" key="1">
    <source>
        <dbReference type="SAM" id="MobiDB-lite"/>
    </source>
</evidence>
<proteinExistence type="predicted"/>
<organism evidence="2 3">
    <name type="scientific">Gonium pectorale</name>
    <name type="common">Green alga</name>
    <dbReference type="NCBI Taxonomy" id="33097"/>
    <lineage>
        <taxon>Eukaryota</taxon>
        <taxon>Viridiplantae</taxon>
        <taxon>Chlorophyta</taxon>
        <taxon>core chlorophytes</taxon>
        <taxon>Chlorophyceae</taxon>
        <taxon>CS clade</taxon>
        <taxon>Chlamydomonadales</taxon>
        <taxon>Volvocaceae</taxon>
        <taxon>Gonium</taxon>
    </lineage>
</organism>
<dbReference type="AlphaFoldDB" id="A0A150GMH8"/>
<dbReference type="Proteomes" id="UP000075714">
    <property type="component" value="Unassembled WGS sequence"/>
</dbReference>
<name>A0A150GMH8_GONPE</name>
<gene>
    <name evidence="2" type="ORF">GPECTOR_14g238</name>
</gene>
<accession>A0A150GMH8</accession>
<feature type="compositionally biased region" description="Low complexity" evidence="1">
    <location>
        <begin position="49"/>
        <end position="60"/>
    </location>
</feature>
<keyword evidence="3" id="KW-1185">Reference proteome</keyword>
<dbReference type="EMBL" id="LSYV01000015">
    <property type="protein sequence ID" value="KXZ50997.1"/>
    <property type="molecule type" value="Genomic_DNA"/>
</dbReference>
<evidence type="ECO:0000313" key="3">
    <source>
        <dbReference type="Proteomes" id="UP000075714"/>
    </source>
</evidence>
<reference evidence="3" key="1">
    <citation type="journal article" date="2016" name="Nat. Commun.">
        <title>The Gonium pectorale genome demonstrates co-option of cell cycle regulation during the evolution of multicellularity.</title>
        <authorList>
            <person name="Hanschen E.R."/>
            <person name="Marriage T.N."/>
            <person name="Ferris P.J."/>
            <person name="Hamaji T."/>
            <person name="Toyoda A."/>
            <person name="Fujiyama A."/>
            <person name="Neme R."/>
            <person name="Noguchi H."/>
            <person name="Minakuchi Y."/>
            <person name="Suzuki M."/>
            <person name="Kawai-Toyooka H."/>
            <person name="Smith D.R."/>
            <person name="Sparks H."/>
            <person name="Anderson J."/>
            <person name="Bakaric R."/>
            <person name="Luria V."/>
            <person name="Karger A."/>
            <person name="Kirschner M.W."/>
            <person name="Durand P.M."/>
            <person name="Michod R.E."/>
            <person name="Nozaki H."/>
            <person name="Olson B.J."/>
        </authorList>
    </citation>
    <scope>NUCLEOTIDE SEQUENCE [LARGE SCALE GENOMIC DNA]</scope>
    <source>
        <strain evidence="3">NIES-2863</strain>
    </source>
</reference>
<evidence type="ECO:0000313" key="2">
    <source>
        <dbReference type="EMBL" id="KXZ50997.1"/>
    </source>
</evidence>
<feature type="region of interest" description="Disordered" evidence="1">
    <location>
        <begin position="20"/>
        <end position="101"/>
    </location>
</feature>
<sequence>MGRGPRFGGIACLCSARQRRDWQAEDDDGPHGAQDTEARRLSLPPEPPQQLLKQTPQLDPAAKGDVKPAGLPLHKHALSPQRSSGGLQAYRPGASGASSGSSSAAAAATRAAAVAAVAAAAGGMPASAFATGGQTFSFPDSDSLSSLPASEAVFGLAGRASAAGERLRPAASDGALVAGAGAGAAAAAAAAGGRREACILRPMPAVSGSGASLKGRSGSLRRMPLLATS</sequence>